<accession>A0A6J6EEA9</accession>
<dbReference type="InterPro" id="IPR011646">
    <property type="entry name" value="KAP_P-loop"/>
</dbReference>
<evidence type="ECO:0000313" key="2">
    <source>
        <dbReference type="EMBL" id="CAB4573769.1"/>
    </source>
</evidence>
<protein>
    <submittedName>
        <fullName evidence="2">Unannotated protein</fullName>
    </submittedName>
</protein>
<dbReference type="Gene3D" id="3.40.50.300">
    <property type="entry name" value="P-loop containing nucleotide triphosphate hydrolases"/>
    <property type="match status" value="1"/>
</dbReference>
<evidence type="ECO:0000259" key="1">
    <source>
        <dbReference type="Pfam" id="PF07693"/>
    </source>
</evidence>
<dbReference type="Pfam" id="PF07693">
    <property type="entry name" value="KAP_NTPase"/>
    <property type="match status" value="1"/>
</dbReference>
<name>A0A6J6EEA9_9ZZZZ</name>
<dbReference type="AlphaFoldDB" id="A0A6J6EEA9"/>
<sequence length="201" mass="23034">MIQISPISELIELVQSSSTKCGETKLICIDGPAGSGKTTLANSLSRYLDNCPIVHMDEIYEGWEEALSQKTSNDLHKWVVQPLLKKQVIEFFKFDWALTKRNEKVVIAIHPYLIIEGVGSSVKKVSEHACLKIWIEVEQNVGIQRVLNRDGQQIKEQMLNWQIQETKYFKENKTKENSNIWIDGSPEVNIDTSSQFVRTNR</sequence>
<dbReference type="EMBL" id="CAEZTU010000011">
    <property type="protein sequence ID" value="CAB4573769.1"/>
    <property type="molecule type" value="Genomic_DNA"/>
</dbReference>
<dbReference type="InterPro" id="IPR027417">
    <property type="entry name" value="P-loop_NTPase"/>
</dbReference>
<gene>
    <name evidence="2" type="ORF">UFOPK1740_00429</name>
</gene>
<proteinExistence type="predicted"/>
<feature type="domain" description="KAP NTPase" evidence="1">
    <location>
        <begin position="7"/>
        <end position="105"/>
    </location>
</feature>
<organism evidence="2">
    <name type="scientific">freshwater metagenome</name>
    <dbReference type="NCBI Taxonomy" id="449393"/>
    <lineage>
        <taxon>unclassified sequences</taxon>
        <taxon>metagenomes</taxon>
        <taxon>ecological metagenomes</taxon>
    </lineage>
</organism>
<dbReference type="SUPFAM" id="SSF52540">
    <property type="entry name" value="P-loop containing nucleoside triphosphate hydrolases"/>
    <property type="match status" value="1"/>
</dbReference>
<reference evidence="2" key="1">
    <citation type="submission" date="2020-05" db="EMBL/GenBank/DDBJ databases">
        <authorList>
            <person name="Chiriac C."/>
            <person name="Salcher M."/>
            <person name="Ghai R."/>
            <person name="Kavagutti S V."/>
        </authorList>
    </citation>
    <scope>NUCLEOTIDE SEQUENCE</scope>
</reference>